<evidence type="ECO:0000256" key="1">
    <source>
        <dbReference type="SAM" id="SignalP"/>
    </source>
</evidence>
<feature type="signal peptide" evidence="1">
    <location>
        <begin position="1"/>
        <end position="21"/>
    </location>
</feature>
<dbReference type="PANTHER" id="PTHR32161:SF8">
    <property type="entry name" value="DPP6 N-TERMINAL DOMAIN-LIKE PROTEIN"/>
    <property type="match status" value="1"/>
</dbReference>
<sequence>MKPIIPLALSLLLNFLVLCAAADHESSSSTSTTILFATLGGRSANAFDVFALPTWDPPSITTEIRITDGRSLNFNGHFPSSSLFSLLTNQSLIQTRPEPIPTELIYVTERNGTWNIYYDAVFRNTPRGTRSRSALEEEEEEDNLVRFQLPLLGSMQSNNQISMKDKPSLSGDYLVYVSTHEDTGEPRTSWAAVYSTELRTGLTRRLTPLGIADFSPALSPSGVWTAVASYGEKGWNGDVEELSTDIYVFLTRDGTQRVKVVEHGGWPCWVDEFTLYFHRRGSDNWWSIYRAILPSEGLVSTESVVVERVTPPGLHAFTPAASPGNKNFIAVATRRPTSKFRHIELLDLAKNEFKELTRLVSPQTHHFNPFFSSDSNRVGYHRCRGESNGRKNTQLLLENLQSPVADVSLFRMDVTMKPIIPLALSLLLNFLVLCAPADHESSSSTTILFATLGGRSANAFDVFALPTWDPPSITTEIRITDGRSLNFNGHFPSSSLFSLLTNQSLIQTRPEPIPTELIYVTERNGTWNIYYDAVFHNTPRGTRSRSALEEEEEEEDNLVRFQLPLLGSMQSNNQISMKDKPSLSGDYLVYVSTHEDTGEPRTSWAAVYSTELRTGLTRRLTPLGIADFSPALSPSGVWTAVASYGEKGWNGDVEELSTDIYVFLTRDGTQLVKVVEHGGWPCWVDEFTLYFHRRGSDNWWSIYRAILPSEGLVSTESVVVERVTPPGLHAFTPAASPGNKNFIAVATRRPTSKFRHIELLDLAKNEFKELTRLVSPQTHHFNPFFSSDSNRVGYHRCRGESNGRKNTQLLLENLQSPVADVSLFRMDGSFPSFSPAGDRIAYVEFPGVYVVNRDGSNRRQVYPDSAFSTVWDQVRKGVIYTSTGPTFAEPTTEVDVISINVDDDDLNGQPKFKKLTTNGENNAFPFPSPDGKWVVFRSGRSGYKNLYIMDAVDGERGGLQRLTEGPWSDTMCSWSPDGDWIAFASDRANPGSGSFELYLIHPNGTGLRKLFQSGSGGRANHPTFSPDGKSVVFTSDYAGISAEPISNPHHYQPYGEIFTMKLDGSDLKRLTHNSFEDGTPTWGHRYIKPLDVEWLKGGPRCSFEDCHWLNQTPNQNHGGVSTKPQCRA</sequence>
<dbReference type="AlphaFoldDB" id="A0AAW0K7M7"/>
<gene>
    <name evidence="2" type="primary">tolB1</name>
    <name evidence="2" type="ORF">CFP56_023565</name>
</gene>
<reference evidence="2 3" key="1">
    <citation type="journal article" date="2018" name="Sci. Data">
        <title>The draft genome sequence of cork oak.</title>
        <authorList>
            <person name="Ramos A.M."/>
            <person name="Usie A."/>
            <person name="Barbosa P."/>
            <person name="Barros P.M."/>
            <person name="Capote T."/>
            <person name="Chaves I."/>
            <person name="Simoes F."/>
            <person name="Abreu I."/>
            <person name="Carrasquinho I."/>
            <person name="Faro C."/>
            <person name="Guimaraes J.B."/>
            <person name="Mendonca D."/>
            <person name="Nobrega F."/>
            <person name="Rodrigues L."/>
            <person name="Saibo N.J.M."/>
            <person name="Varela M.C."/>
            <person name="Egas C."/>
            <person name="Matos J."/>
            <person name="Miguel C.M."/>
            <person name="Oliveira M.M."/>
            <person name="Ricardo C.P."/>
            <person name="Goncalves S."/>
        </authorList>
    </citation>
    <scope>NUCLEOTIDE SEQUENCE [LARGE SCALE GENOMIC DNA]</scope>
    <source>
        <strain evidence="3">cv. HL8</strain>
    </source>
</reference>
<protein>
    <submittedName>
        <fullName evidence="2">Tol-pal system protein tolb 1</fullName>
    </submittedName>
</protein>
<dbReference type="Pfam" id="PF07676">
    <property type="entry name" value="PD40"/>
    <property type="match status" value="3"/>
</dbReference>
<dbReference type="SUPFAM" id="SSF69304">
    <property type="entry name" value="Tricorn protease N-terminal domain"/>
    <property type="match status" value="3"/>
</dbReference>
<keyword evidence="1" id="KW-0732">Signal</keyword>
<proteinExistence type="predicted"/>
<evidence type="ECO:0000313" key="3">
    <source>
        <dbReference type="Proteomes" id="UP000237347"/>
    </source>
</evidence>
<dbReference type="PANTHER" id="PTHR32161">
    <property type="entry name" value="DPP6 N-TERMINAL DOMAIN-LIKE PROTEIN"/>
    <property type="match status" value="1"/>
</dbReference>
<name>A0AAW0K7M7_QUESU</name>
<evidence type="ECO:0000313" key="2">
    <source>
        <dbReference type="EMBL" id="KAK7835233.1"/>
    </source>
</evidence>
<dbReference type="InterPro" id="IPR011659">
    <property type="entry name" value="WD40"/>
</dbReference>
<organism evidence="2 3">
    <name type="scientific">Quercus suber</name>
    <name type="common">Cork oak</name>
    <dbReference type="NCBI Taxonomy" id="58331"/>
    <lineage>
        <taxon>Eukaryota</taxon>
        <taxon>Viridiplantae</taxon>
        <taxon>Streptophyta</taxon>
        <taxon>Embryophyta</taxon>
        <taxon>Tracheophyta</taxon>
        <taxon>Spermatophyta</taxon>
        <taxon>Magnoliopsida</taxon>
        <taxon>eudicotyledons</taxon>
        <taxon>Gunneridae</taxon>
        <taxon>Pentapetalae</taxon>
        <taxon>rosids</taxon>
        <taxon>fabids</taxon>
        <taxon>Fagales</taxon>
        <taxon>Fagaceae</taxon>
        <taxon>Quercus</taxon>
    </lineage>
</organism>
<keyword evidence="3" id="KW-1185">Reference proteome</keyword>
<dbReference type="FunFam" id="2.120.10.30:FF:000243">
    <property type="entry name" value="DPP6 amino-terminal domain protein"/>
    <property type="match status" value="2"/>
</dbReference>
<dbReference type="Proteomes" id="UP000237347">
    <property type="component" value="Unassembled WGS sequence"/>
</dbReference>
<dbReference type="Gene3D" id="2.120.10.30">
    <property type="entry name" value="TolB, C-terminal domain"/>
    <property type="match status" value="4"/>
</dbReference>
<feature type="chain" id="PRO_5043799477" evidence="1">
    <location>
        <begin position="22"/>
        <end position="1128"/>
    </location>
</feature>
<dbReference type="EMBL" id="PKMF04000373">
    <property type="protein sequence ID" value="KAK7835233.1"/>
    <property type="molecule type" value="Genomic_DNA"/>
</dbReference>
<accession>A0AAW0K7M7</accession>
<comment type="caution">
    <text evidence="2">The sequence shown here is derived from an EMBL/GenBank/DDBJ whole genome shotgun (WGS) entry which is preliminary data.</text>
</comment>
<dbReference type="InterPro" id="IPR011042">
    <property type="entry name" value="6-blade_b-propeller_TolB-like"/>
</dbReference>